<dbReference type="WBParaSite" id="SMUV_0000700401-mRNA-1">
    <property type="protein sequence ID" value="SMUV_0000700401-mRNA-1"/>
    <property type="gene ID" value="SMUV_0000700401"/>
</dbReference>
<accession>A0A0N5AQN3</accession>
<dbReference type="AlphaFoldDB" id="A0A0N5AQN3"/>
<feature type="compositionally biased region" description="Basic residues" evidence="1">
    <location>
        <begin position="54"/>
        <end position="64"/>
    </location>
</feature>
<evidence type="ECO:0000313" key="2">
    <source>
        <dbReference type="Proteomes" id="UP000046393"/>
    </source>
</evidence>
<evidence type="ECO:0000256" key="1">
    <source>
        <dbReference type="SAM" id="MobiDB-lite"/>
    </source>
</evidence>
<evidence type="ECO:0000313" key="3">
    <source>
        <dbReference type="WBParaSite" id="SMUV_0000700401-mRNA-1"/>
    </source>
</evidence>
<keyword evidence="2" id="KW-1185">Reference proteome</keyword>
<protein>
    <submittedName>
        <fullName evidence="3">Uncharacterized protein</fullName>
    </submittedName>
</protein>
<dbReference type="Proteomes" id="UP000046393">
    <property type="component" value="Unplaced"/>
</dbReference>
<proteinExistence type="predicted"/>
<reference evidence="3" key="1">
    <citation type="submission" date="2017-02" db="UniProtKB">
        <authorList>
            <consortium name="WormBaseParasite"/>
        </authorList>
    </citation>
    <scope>IDENTIFICATION</scope>
</reference>
<feature type="region of interest" description="Disordered" evidence="1">
    <location>
        <begin position="1"/>
        <end position="64"/>
    </location>
</feature>
<name>A0A0N5AQN3_9BILA</name>
<dbReference type="STRING" id="451379.A0A0N5AQN3"/>
<organism evidence="2 3">
    <name type="scientific">Syphacia muris</name>
    <dbReference type="NCBI Taxonomy" id="451379"/>
    <lineage>
        <taxon>Eukaryota</taxon>
        <taxon>Metazoa</taxon>
        <taxon>Ecdysozoa</taxon>
        <taxon>Nematoda</taxon>
        <taxon>Chromadorea</taxon>
        <taxon>Rhabditida</taxon>
        <taxon>Spirurina</taxon>
        <taxon>Oxyuridomorpha</taxon>
        <taxon>Oxyuroidea</taxon>
        <taxon>Oxyuridae</taxon>
        <taxon>Syphacia</taxon>
    </lineage>
</organism>
<sequence>MIVATDGIPSSGLTIPPQRRMELLNLQSSAGGDSEDEMSESISELPSFGGQKTQRMRKLKKPEV</sequence>